<comment type="caution">
    <text evidence="1">The sequence shown here is derived from an EMBL/GenBank/DDBJ whole genome shotgun (WGS) entry which is preliminary data.</text>
</comment>
<accession>A0A8G2BLJ6</accession>
<dbReference type="OrthoDB" id="8478543at2"/>
<dbReference type="RefSeq" id="WP_093151319.1">
    <property type="nucleotide sequence ID" value="NZ_FNBW01000008.1"/>
</dbReference>
<dbReference type="EMBL" id="FNBW01000008">
    <property type="protein sequence ID" value="SDF96410.1"/>
    <property type="molecule type" value="Genomic_DNA"/>
</dbReference>
<organism evidence="1 2">
    <name type="scientific">Thalassobaculum litoreum DSM 18839</name>
    <dbReference type="NCBI Taxonomy" id="1123362"/>
    <lineage>
        <taxon>Bacteria</taxon>
        <taxon>Pseudomonadati</taxon>
        <taxon>Pseudomonadota</taxon>
        <taxon>Alphaproteobacteria</taxon>
        <taxon>Rhodospirillales</taxon>
        <taxon>Thalassobaculaceae</taxon>
        <taxon>Thalassobaculum</taxon>
    </lineage>
</organism>
<dbReference type="Pfam" id="PF07310">
    <property type="entry name" value="PAS_5"/>
    <property type="match status" value="1"/>
</dbReference>
<keyword evidence="2" id="KW-1185">Reference proteome</keyword>
<evidence type="ECO:0000313" key="2">
    <source>
        <dbReference type="Proteomes" id="UP000198615"/>
    </source>
</evidence>
<proteinExistence type="predicted"/>
<reference evidence="1 2" key="1">
    <citation type="submission" date="2016-10" db="EMBL/GenBank/DDBJ databases">
        <authorList>
            <person name="Varghese N."/>
            <person name="Submissions S."/>
        </authorList>
    </citation>
    <scope>NUCLEOTIDE SEQUENCE [LARGE SCALE GENOMIC DNA]</scope>
    <source>
        <strain evidence="1 2">DSM 18839</strain>
    </source>
</reference>
<gene>
    <name evidence="1" type="ORF">SAMN05660686_02929</name>
</gene>
<dbReference type="Proteomes" id="UP000198615">
    <property type="component" value="Unassembled WGS sequence"/>
</dbReference>
<sequence>MPEPILPFQEAAIAETPHPQDADLSRVPALWPGPISAEDLGDDDIGQFGRYWLSLADAAGGVPDRSDFDPTRIPALLAYLIVLEHLGGDEFRYRLLGTGVDIFTRRSYTGLKTSEIDGHGPGNRIHTLYMETLRQGCMIGCALPYVGRSSICKSVRQIAVPFRTAQGDGQVISLIEFDLISGIETKRLPQARRWVL</sequence>
<dbReference type="InterPro" id="IPR009922">
    <property type="entry name" value="DUF1457"/>
</dbReference>
<protein>
    <submittedName>
        <fullName evidence="1">PAS domain-containing protein</fullName>
    </submittedName>
</protein>
<dbReference type="AlphaFoldDB" id="A0A8G2BLJ6"/>
<name>A0A8G2BLJ6_9PROT</name>
<evidence type="ECO:0000313" key="1">
    <source>
        <dbReference type="EMBL" id="SDF96410.1"/>
    </source>
</evidence>